<proteinExistence type="predicted"/>
<reference evidence="1 2" key="1">
    <citation type="submission" date="2020-08" db="EMBL/GenBank/DDBJ databases">
        <title>Sequencing the genomes of 1000 actinobacteria strains.</title>
        <authorList>
            <person name="Klenk H.-P."/>
        </authorList>
    </citation>
    <scope>NUCLEOTIDE SEQUENCE [LARGE SCALE GENOMIC DNA]</scope>
    <source>
        <strain evidence="1 2">DSM 23040</strain>
    </source>
</reference>
<evidence type="ECO:0000313" key="2">
    <source>
        <dbReference type="Proteomes" id="UP000568050"/>
    </source>
</evidence>
<dbReference type="EMBL" id="JACHWP010000003">
    <property type="protein sequence ID" value="MBB3023228.1"/>
    <property type="molecule type" value="Genomic_DNA"/>
</dbReference>
<gene>
    <name evidence="1" type="ORF">FHX50_001513</name>
</gene>
<organism evidence="1 2">
    <name type="scientific">Helcobacillus massiliensis</name>
    <dbReference type="NCBI Taxonomy" id="521392"/>
    <lineage>
        <taxon>Bacteria</taxon>
        <taxon>Bacillati</taxon>
        <taxon>Actinomycetota</taxon>
        <taxon>Actinomycetes</taxon>
        <taxon>Micrococcales</taxon>
        <taxon>Dermabacteraceae</taxon>
        <taxon>Helcobacillus</taxon>
    </lineage>
</organism>
<accession>A0A839QUB0</accession>
<comment type="caution">
    <text evidence="1">The sequence shown here is derived from an EMBL/GenBank/DDBJ whole genome shotgun (WGS) entry which is preliminary data.</text>
</comment>
<sequence length="206" mass="22337">MRITTTPEFIDAIGRIVETVPAEAPTRDQRRVAALSYADDFAAIAEAFSRGDDTWFDDFRAAAETRALADPDALRMIGDARDRVGAQQVDSAFAQLFAAGTGSSALDSMVPALRAYDSDLTAEAVMGIGAAVLFGLAPWEYVPYHDASASSFLRRLGTEPWPIDEPSDRYEQVIGALAILLRVSRQADGPLRDLVDAQIAVDQLMR</sequence>
<keyword evidence="2" id="KW-1185">Reference proteome</keyword>
<dbReference type="Proteomes" id="UP000568050">
    <property type="component" value="Unassembled WGS sequence"/>
</dbReference>
<dbReference type="AlphaFoldDB" id="A0A839QUB0"/>
<evidence type="ECO:0000313" key="1">
    <source>
        <dbReference type="EMBL" id="MBB3023228.1"/>
    </source>
</evidence>
<dbReference type="RefSeq" id="WP_183376217.1">
    <property type="nucleotide sequence ID" value="NZ_CBCSFZ010000023.1"/>
</dbReference>
<protein>
    <submittedName>
        <fullName evidence="1">Uncharacterized protein</fullName>
    </submittedName>
</protein>
<name>A0A839QUB0_9MICO</name>